<evidence type="ECO:0000256" key="5">
    <source>
        <dbReference type="ARBA" id="ARBA00022793"/>
    </source>
</evidence>
<keyword evidence="5" id="KW-0210">Decarboxylase</keyword>
<feature type="domain" description="Oxo-4-hydroxy-4-carboxy-5-ureidoimidazoline decarboxylase" evidence="11">
    <location>
        <begin position="13"/>
        <end position="161"/>
    </location>
</feature>
<dbReference type="InterPro" id="IPR017595">
    <property type="entry name" value="OHCU_decarboxylase-2"/>
</dbReference>
<dbReference type="Gene3D" id="1.10.3330.10">
    <property type="entry name" value="Oxo-4-hydroxy-4-carboxy-5-ureidoimidazoline decarboxylase"/>
    <property type="match status" value="1"/>
</dbReference>
<gene>
    <name evidence="12" type="primary">uraD</name>
    <name evidence="12" type="ORF">FRZ00_17230</name>
</gene>
<dbReference type="PRINTS" id="PR00189">
    <property type="entry name" value="TRNSTHYRETIN"/>
</dbReference>
<dbReference type="InterPro" id="IPR036817">
    <property type="entry name" value="Transthyretin/HIU_hydrolase_sf"/>
</dbReference>
<comment type="catalytic activity">
    <reaction evidence="1">
        <text>5-hydroxyisourate + H2O = 5-hydroxy-2-oxo-4-ureido-2,5-dihydro-1H-imidazole-5-carboxylate + H(+)</text>
        <dbReference type="Rhea" id="RHEA:23736"/>
        <dbReference type="ChEBI" id="CHEBI:15377"/>
        <dbReference type="ChEBI" id="CHEBI:15378"/>
        <dbReference type="ChEBI" id="CHEBI:18072"/>
        <dbReference type="ChEBI" id="CHEBI:58639"/>
        <dbReference type="EC" id="3.5.2.17"/>
    </reaction>
</comment>
<comment type="catalytic activity">
    <reaction evidence="2">
        <text>5-hydroxy-2-oxo-4-ureido-2,5-dihydro-1H-imidazole-5-carboxylate + H(+) = (S)-allantoin + CO2</text>
        <dbReference type="Rhea" id="RHEA:26301"/>
        <dbReference type="ChEBI" id="CHEBI:15378"/>
        <dbReference type="ChEBI" id="CHEBI:15678"/>
        <dbReference type="ChEBI" id="CHEBI:16526"/>
        <dbReference type="ChEBI" id="CHEBI:58639"/>
        <dbReference type="EC" id="4.1.1.97"/>
    </reaction>
</comment>
<dbReference type="NCBIfam" id="TIGR02962">
    <property type="entry name" value="hdxy_isourate"/>
    <property type="match status" value="1"/>
</dbReference>
<evidence type="ECO:0000256" key="1">
    <source>
        <dbReference type="ARBA" id="ARBA00001043"/>
    </source>
</evidence>
<dbReference type="InterPro" id="IPR000895">
    <property type="entry name" value="Transthyretin/HIU_hydrolase"/>
</dbReference>
<dbReference type="RefSeq" id="WP_152264081.1">
    <property type="nucleotide sequence ID" value="NZ_VOKX01000032.1"/>
</dbReference>
<sequence length="283" mass="29517">MTSSSVPGLTRFNAADDGAARAALSEVCASTAWVEELLRGRPYPDVGALLAASDAAVARLDAAGLDEALAGHPPIGRPTPGDAVSAGEQRGMTGAPPALAAEVRELNLAYRERFGHVFLVCATGLTAEELRDALRRRIGNPPDREREVARAELARINRLRLTRLAESTPTETATVSTHVLDTAAGRPAAGVTVALTARTRGAWSAVGTAETDGDGRCGGLPALPGDATHARLRFDVGPHLSRERAGGAAFFPEVTAVFAVAPGEHYHVPLLLSPFGYSVYRGS</sequence>
<dbReference type="InterPro" id="IPR036778">
    <property type="entry name" value="OHCU_decarboxylase_sf"/>
</dbReference>
<protein>
    <submittedName>
        <fullName evidence="12">2-oxo-4-hydroxy-4-carboxy-5-ureidoimidazoline decarboxylase</fullName>
        <ecNumber evidence="12">4.1.1.97</ecNumber>
    </submittedName>
</protein>
<dbReference type="CDD" id="cd05822">
    <property type="entry name" value="TLP_HIUase"/>
    <property type="match status" value="1"/>
</dbReference>
<name>A0A5N5W715_STRMB</name>
<comment type="pathway">
    <text evidence="3">Purine metabolism; urate degradation; (S)-allantoin from urate: step 3/3.</text>
</comment>
<evidence type="ECO:0000313" key="13">
    <source>
        <dbReference type="Proteomes" id="UP000327000"/>
    </source>
</evidence>
<dbReference type="GO" id="GO:0019628">
    <property type="term" value="P:urate catabolic process"/>
    <property type="evidence" value="ECO:0007669"/>
    <property type="project" value="TreeGrafter"/>
</dbReference>
<dbReference type="Gene3D" id="2.60.40.180">
    <property type="entry name" value="Transthyretin/hydroxyisourate hydrolase domain"/>
    <property type="match status" value="1"/>
</dbReference>
<dbReference type="EC" id="4.1.1.97" evidence="12"/>
<dbReference type="PANTHER" id="PTHR43466">
    <property type="entry name" value="2-OXO-4-HYDROXY-4-CARBOXY-5-UREIDOIMIDAZOLINE DECARBOXYLASE-RELATED"/>
    <property type="match status" value="1"/>
</dbReference>
<dbReference type="Proteomes" id="UP000327000">
    <property type="component" value="Unassembled WGS sequence"/>
</dbReference>
<feature type="binding site" evidence="8">
    <location>
        <position position="178"/>
    </location>
    <ligand>
        <name>substrate</name>
    </ligand>
</feature>
<dbReference type="InterPro" id="IPR023418">
    <property type="entry name" value="Thyroxine_BS"/>
</dbReference>
<evidence type="ECO:0000256" key="2">
    <source>
        <dbReference type="ARBA" id="ARBA00001163"/>
    </source>
</evidence>
<keyword evidence="13" id="KW-1185">Reference proteome</keyword>
<dbReference type="InterPro" id="IPR014306">
    <property type="entry name" value="Hydroxyisourate_hydrolase"/>
</dbReference>
<evidence type="ECO:0000259" key="11">
    <source>
        <dbReference type="Pfam" id="PF09349"/>
    </source>
</evidence>
<accession>A0A5N5W715</accession>
<evidence type="ECO:0000256" key="4">
    <source>
        <dbReference type="ARBA" id="ARBA00022631"/>
    </source>
</evidence>
<evidence type="ECO:0000313" key="12">
    <source>
        <dbReference type="EMBL" id="KAB7843699.1"/>
    </source>
</evidence>
<dbReference type="NCBIfam" id="TIGR03180">
    <property type="entry name" value="UraD_2"/>
    <property type="match status" value="1"/>
</dbReference>
<dbReference type="GO" id="GO:0033971">
    <property type="term" value="F:hydroxyisourate hydrolase activity"/>
    <property type="evidence" value="ECO:0007669"/>
    <property type="project" value="UniProtKB-EC"/>
</dbReference>
<evidence type="ECO:0000256" key="3">
    <source>
        <dbReference type="ARBA" id="ARBA00004754"/>
    </source>
</evidence>
<keyword evidence="7 12" id="KW-0456">Lyase</keyword>
<evidence type="ECO:0000256" key="7">
    <source>
        <dbReference type="ARBA" id="ARBA00023239"/>
    </source>
</evidence>
<dbReference type="InterPro" id="IPR023416">
    <property type="entry name" value="Transthyretin/HIU_hydrolase_d"/>
</dbReference>
<dbReference type="SUPFAM" id="SSF158694">
    <property type="entry name" value="UraD-Like"/>
    <property type="match status" value="1"/>
</dbReference>
<proteinExistence type="predicted"/>
<dbReference type="InterPro" id="IPR023419">
    <property type="entry name" value="Transthyretin_CS"/>
</dbReference>
<dbReference type="InterPro" id="IPR018020">
    <property type="entry name" value="OHCU_decarboxylase"/>
</dbReference>
<evidence type="ECO:0000256" key="9">
    <source>
        <dbReference type="SAM" id="MobiDB-lite"/>
    </source>
</evidence>
<organism evidence="12 13">
    <name type="scientific">Streptomyces mobaraensis</name>
    <name type="common">Streptoverticillium mobaraense</name>
    <dbReference type="NCBI Taxonomy" id="35621"/>
    <lineage>
        <taxon>Bacteria</taxon>
        <taxon>Bacillati</taxon>
        <taxon>Actinomycetota</taxon>
        <taxon>Actinomycetes</taxon>
        <taxon>Kitasatosporales</taxon>
        <taxon>Streptomycetaceae</taxon>
        <taxon>Streptomyces</taxon>
    </lineage>
</organism>
<dbReference type="NCBIfam" id="NF010372">
    <property type="entry name" value="PRK13798.1"/>
    <property type="match status" value="1"/>
</dbReference>
<feature type="region of interest" description="Disordered" evidence="9">
    <location>
        <begin position="70"/>
        <end position="90"/>
    </location>
</feature>
<evidence type="ECO:0000256" key="6">
    <source>
        <dbReference type="ARBA" id="ARBA00022801"/>
    </source>
</evidence>
<dbReference type="SUPFAM" id="SSF49472">
    <property type="entry name" value="Transthyretin (synonym: prealbumin)"/>
    <property type="match status" value="1"/>
</dbReference>
<keyword evidence="4" id="KW-0659">Purine metabolism</keyword>
<dbReference type="Pfam" id="PF00576">
    <property type="entry name" value="Transthyretin"/>
    <property type="match status" value="1"/>
</dbReference>
<dbReference type="AlphaFoldDB" id="A0A5N5W715"/>
<evidence type="ECO:0000256" key="8">
    <source>
        <dbReference type="PIRSR" id="PIRSR600895-51"/>
    </source>
</evidence>
<feature type="binding site" evidence="8">
    <location>
        <position position="216"/>
    </location>
    <ligand>
        <name>substrate</name>
    </ligand>
</feature>
<reference evidence="12 13" key="1">
    <citation type="journal article" date="2019" name="Microb. Cell Fact.">
        <title>Exploring novel herbicidin analogues by transcriptional regulator overexpression and MS/MS molecular networking.</title>
        <authorList>
            <person name="Shi Y."/>
            <person name="Gu R."/>
            <person name="Li Y."/>
            <person name="Wang X."/>
            <person name="Ren W."/>
            <person name="Li X."/>
            <person name="Wang L."/>
            <person name="Xie Y."/>
            <person name="Hong B."/>
        </authorList>
    </citation>
    <scope>NUCLEOTIDE SEQUENCE [LARGE SCALE GENOMIC DNA]</scope>
    <source>
        <strain evidence="12 13">US-43</strain>
    </source>
</reference>
<dbReference type="PROSITE" id="PS00769">
    <property type="entry name" value="TRANSTHYRETIN_2"/>
    <property type="match status" value="1"/>
</dbReference>
<feature type="binding site" evidence="8">
    <location>
        <position position="280"/>
    </location>
    <ligand>
        <name>substrate</name>
    </ligand>
</feature>
<dbReference type="PANTHER" id="PTHR43466:SF1">
    <property type="entry name" value="2-OXO-4-HYDROXY-4-CARBOXY-5-UREIDOIMIDAZOLINE DECARBOXYLASE-RELATED"/>
    <property type="match status" value="1"/>
</dbReference>
<dbReference type="GO" id="GO:0051997">
    <property type="term" value="F:2-oxo-4-hydroxy-4-carboxy-5-ureidoimidazoline decarboxylase activity"/>
    <property type="evidence" value="ECO:0007669"/>
    <property type="project" value="UniProtKB-EC"/>
</dbReference>
<dbReference type="OrthoDB" id="5243781at2"/>
<keyword evidence="6" id="KW-0378">Hydrolase</keyword>
<dbReference type="PROSITE" id="PS00768">
    <property type="entry name" value="TRANSTHYRETIN_1"/>
    <property type="match status" value="1"/>
</dbReference>
<dbReference type="Pfam" id="PF09349">
    <property type="entry name" value="OHCU_decarbox"/>
    <property type="match status" value="1"/>
</dbReference>
<evidence type="ECO:0000259" key="10">
    <source>
        <dbReference type="Pfam" id="PF00576"/>
    </source>
</evidence>
<comment type="caution">
    <text evidence="12">The sequence shown here is derived from an EMBL/GenBank/DDBJ whole genome shotgun (WGS) entry which is preliminary data.</text>
</comment>
<dbReference type="GO" id="GO:0006144">
    <property type="term" value="P:purine nucleobase metabolic process"/>
    <property type="evidence" value="ECO:0007669"/>
    <property type="project" value="UniProtKB-KW"/>
</dbReference>
<dbReference type="EMBL" id="VOKX01000032">
    <property type="protein sequence ID" value="KAB7843699.1"/>
    <property type="molecule type" value="Genomic_DNA"/>
</dbReference>
<feature type="domain" description="Transthyretin/hydroxyisourate hydrolase" evidence="10">
    <location>
        <begin position="175"/>
        <end position="282"/>
    </location>
</feature>